<evidence type="ECO:0000313" key="2">
    <source>
        <dbReference type="EMBL" id="KKF93818.1"/>
    </source>
</evidence>
<dbReference type="OrthoDB" id="5415867at2759"/>
<dbReference type="Proteomes" id="UP000034841">
    <property type="component" value="Unassembled WGS sequence"/>
</dbReference>
<dbReference type="Gene3D" id="2.60.40.420">
    <property type="entry name" value="Cupredoxins - blue copper proteins"/>
    <property type="match status" value="1"/>
</dbReference>
<protein>
    <recommendedName>
        <fullName evidence="4">Extracellular serine-rich protein</fullName>
    </recommendedName>
</protein>
<feature type="signal peptide" evidence="1">
    <location>
        <begin position="1"/>
        <end position="16"/>
    </location>
</feature>
<name>A0A0F8BMT9_CERFI</name>
<dbReference type="SUPFAM" id="SSF49503">
    <property type="entry name" value="Cupredoxins"/>
    <property type="match status" value="1"/>
</dbReference>
<sequence length="171" mass="18329">MHLTTALLAFAAGALAMPSGTTGNEPSKVAARASTTHIIFVSNFGIGADNFQAKAGDILEFRFSVGTHSVTQASFGEPCKYLEGGFASGLLVTYPDESQNEMAFQVTVKDDDPIWFYKGGVRNCHTHGHVGVVNPPDNGQSYDNFRTAALQRETTEEIGRRTGGTLVKIDD</sequence>
<feature type="chain" id="PRO_5002527703" description="Extracellular serine-rich protein" evidence="1">
    <location>
        <begin position="17"/>
        <end position="171"/>
    </location>
</feature>
<gene>
    <name evidence="2" type="ORF">CFO_g3812</name>
</gene>
<dbReference type="PANTHER" id="PTHR34883:SF15">
    <property type="entry name" value="EXTRACELLULAR SERINE-RICH PROTEIN"/>
    <property type="match status" value="1"/>
</dbReference>
<evidence type="ECO:0008006" key="4">
    <source>
        <dbReference type="Google" id="ProtNLM"/>
    </source>
</evidence>
<keyword evidence="1" id="KW-0732">Signal</keyword>
<reference evidence="2 3" key="1">
    <citation type="submission" date="2015-04" db="EMBL/GenBank/DDBJ databases">
        <title>Genome sequence of Ceratocystis platani, a major pathogen of plane trees.</title>
        <authorList>
            <person name="Belbahri L."/>
        </authorList>
    </citation>
    <scope>NUCLEOTIDE SEQUENCE [LARGE SCALE GENOMIC DNA]</scope>
    <source>
        <strain evidence="2 3">CFO</strain>
    </source>
</reference>
<comment type="caution">
    <text evidence="2">The sequence shown here is derived from an EMBL/GenBank/DDBJ whole genome shotgun (WGS) entry which is preliminary data.</text>
</comment>
<dbReference type="EMBL" id="LBBL01000205">
    <property type="protein sequence ID" value="KKF93818.1"/>
    <property type="molecule type" value="Genomic_DNA"/>
</dbReference>
<dbReference type="AlphaFoldDB" id="A0A0F8BMT9"/>
<keyword evidence="3" id="KW-1185">Reference proteome</keyword>
<proteinExistence type="predicted"/>
<dbReference type="InterPro" id="IPR008972">
    <property type="entry name" value="Cupredoxin"/>
</dbReference>
<accession>A0A0F8BMT9</accession>
<dbReference type="PANTHER" id="PTHR34883">
    <property type="entry name" value="SERINE-RICH PROTEIN, PUTATIVE-RELATED-RELATED"/>
    <property type="match status" value="1"/>
</dbReference>
<dbReference type="InterPro" id="IPR052953">
    <property type="entry name" value="Ser-rich/MCO-related"/>
</dbReference>
<evidence type="ECO:0000313" key="3">
    <source>
        <dbReference type="Proteomes" id="UP000034841"/>
    </source>
</evidence>
<evidence type="ECO:0000256" key="1">
    <source>
        <dbReference type="SAM" id="SignalP"/>
    </source>
</evidence>
<organism evidence="2 3">
    <name type="scientific">Ceratocystis fimbriata f. sp. platani</name>
    <dbReference type="NCBI Taxonomy" id="88771"/>
    <lineage>
        <taxon>Eukaryota</taxon>
        <taxon>Fungi</taxon>
        <taxon>Dikarya</taxon>
        <taxon>Ascomycota</taxon>
        <taxon>Pezizomycotina</taxon>
        <taxon>Sordariomycetes</taxon>
        <taxon>Hypocreomycetidae</taxon>
        <taxon>Microascales</taxon>
        <taxon>Ceratocystidaceae</taxon>
        <taxon>Ceratocystis</taxon>
    </lineage>
</organism>